<dbReference type="PANTHER" id="PTHR34472:SF1">
    <property type="entry name" value="SULFUR CARRIER PROTEIN THIS"/>
    <property type="match status" value="1"/>
</dbReference>
<dbReference type="InterPro" id="IPR003749">
    <property type="entry name" value="ThiS/MoaD-like"/>
</dbReference>
<dbReference type="InterPro" id="IPR016155">
    <property type="entry name" value="Mopterin_synth/thiamin_S_b"/>
</dbReference>
<sequence length="66" mass="6800">MELRVNGDWRPFADGATVAQVLAELGTEPRGVAVAVDGQVVRRGAWADTVLAPGAQVEVLTAVQGG</sequence>
<dbReference type="RefSeq" id="WP_344412962.1">
    <property type="nucleotide sequence ID" value="NZ_BAAANN010000002.1"/>
</dbReference>
<name>A0ABN2Q157_9PSEU</name>
<dbReference type="SUPFAM" id="SSF54285">
    <property type="entry name" value="MoaD/ThiS"/>
    <property type="match status" value="1"/>
</dbReference>
<organism evidence="1 2">
    <name type="scientific">Amycolatopsis minnesotensis</name>
    <dbReference type="NCBI Taxonomy" id="337894"/>
    <lineage>
        <taxon>Bacteria</taxon>
        <taxon>Bacillati</taxon>
        <taxon>Actinomycetota</taxon>
        <taxon>Actinomycetes</taxon>
        <taxon>Pseudonocardiales</taxon>
        <taxon>Pseudonocardiaceae</taxon>
        <taxon>Amycolatopsis</taxon>
    </lineage>
</organism>
<dbReference type="Pfam" id="PF02597">
    <property type="entry name" value="ThiS"/>
    <property type="match status" value="1"/>
</dbReference>
<comment type="caution">
    <text evidence="1">The sequence shown here is derived from an EMBL/GenBank/DDBJ whole genome shotgun (WGS) entry which is preliminary data.</text>
</comment>
<dbReference type="PANTHER" id="PTHR34472">
    <property type="entry name" value="SULFUR CARRIER PROTEIN THIS"/>
    <property type="match status" value="1"/>
</dbReference>
<dbReference type="Gene3D" id="3.10.20.30">
    <property type="match status" value="1"/>
</dbReference>
<gene>
    <name evidence="1" type="primary">thiS</name>
    <name evidence="1" type="ORF">GCM10009754_05470</name>
</gene>
<dbReference type="InterPro" id="IPR010035">
    <property type="entry name" value="Thi_S"/>
</dbReference>
<reference evidence="1 2" key="1">
    <citation type="journal article" date="2019" name="Int. J. Syst. Evol. Microbiol.">
        <title>The Global Catalogue of Microorganisms (GCM) 10K type strain sequencing project: providing services to taxonomists for standard genome sequencing and annotation.</title>
        <authorList>
            <consortium name="The Broad Institute Genomics Platform"/>
            <consortium name="The Broad Institute Genome Sequencing Center for Infectious Disease"/>
            <person name="Wu L."/>
            <person name="Ma J."/>
        </authorList>
    </citation>
    <scope>NUCLEOTIDE SEQUENCE [LARGE SCALE GENOMIC DNA]</scope>
    <source>
        <strain evidence="1 2">JCM 14545</strain>
    </source>
</reference>
<dbReference type="Proteomes" id="UP001501116">
    <property type="component" value="Unassembled WGS sequence"/>
</dbReference>
<proteinExistence type="predicted"/>
<keyword evidence="2" id="KW-1185">Reference proteome</keyword>
<protein>
    <submittedName>
        <fullName evidence="1">Sulfur carrier protein ThiS</fullName>
    </submittedName>
</protein>
<evidence type="ECO:0000313" key="2">
    <source>
        <dbReference type="Proteomes" id="UP001501116"/>
    </source>
</evidence>
<dbReference type="EMBL" id="BAAANN010000002">
    <property type="protein sequence ID" value="GAA1941064.1"/>
    <property type="molecule type" value="Genomic_DNA"/>
</dbReference>
<dbReference type="InterPro" id="IPR012675">
    <property type="entry name" value="Beta-grasp_dom_sf"/>
</dbReference>
<accession>A0ABN2Q157</accession>
<dbReference type="NCBIfam" id="TIGR01683">
    <property type="entry name" value="thiS"/>
    <property type="match status" value="1"/>
</dbReference>
<evidence type="ECO:0000313" key="1">
    <source>
        <dbReference type="EMBL" id="GAA1941064.1"/>
    </source>
</evidence>
<dbReference type="CDD" id="cd00565">
    <property type="entry name" value="Ubl_ThiS"/>
    <property type="match status" value="1"/>
</dbReference>